<keyword evidence="2" id="KW-0812">Transmembrane</keyword>
<evidence type="ECO:0000259" key="3">
    <source>
        <dbReference type="Pfam" id="PF13240"/>
    </source>
</evidence>
<feature type="domain" description="Zinc-ribbon" evidence="3">
    <location>
        <begin position="7"/>
        <end position="28"/>
    </location>
</feature>
<dbReference type="AlphaFoldDB" id="A0A133U4G2"/>
<evidence type="ECO:0000256" key="2">
    <source>
        <dbReference type="SAM" id="Phobius"/>
    </source>
</evidence>
<dbReference type="InterPro" id="IPR029050">
    <property type="entry name" value="Immunoprotect_excell_Ig-like"/>
</dbReference>
<evidence type="ECO:0000313" key="4">
    <source>
        <dbReference type="EMBL" id="KXA89056.1"/>
    </source>
</evidence>
<protein>
    <recommendedName>
        <fullName evidence="3">Zinc-ribbon domain-containing protein</fullName>
    </recommendedName>
</protein>
<keyword evidence="5" id="KW-1185">Reference proteome</keyword>
<evidence type="ECO:0000256" key="1">
    <source>
        <dbReference type="ARBA" id="ARBA00022729"/>
    </source>
</evidence>
<feature type="transmembrane region" description="Helical" evidence="2">
    <location>
        <begin position="49"/>
        <end position="67"/>
    </location>
</feature>
<gene>
    <name evidence="4" type="ORF">AKJ62_03890</name>
</gene>
<keyword evidence="2" id="KW-1133">Transmembrane helix</keyword>
<organism evidence="4 5">
    <name type="scientific">candidate division MSBL1 archaeon SCGC-AAA259D14</name>
    <dbReference type="NCBI Taxonomy" id="1698261"/>
    <lineage>
        <taxon>Archaea</taxon>
        <taxon>Methanobacteriati</taxon>
        <taxon>Methanobacteriota</taxon>
        <taxon>candidate division MSBL1</taxon>
    </lineage>
</organism>
<keyword evidence="2" id="KW-0472">Membrane</keyword>
<reference evidence="4 5" key="1">
    <citation type="journal article" date="2016" name="Sci. Rep.">
        <title>Metabolic traits of an uncultured archaeal lineage -MSBL1- from brine pools of the Red Sea.</title>
        <authorList>
            <person name="Mwirichia R."/>
            <person name="Alam I."/>
            <person name="Rashid M."/>
            <person name="Vinu M."/>
            <person name="Ba-Alawi W."/>
            <person name="Anthony Kamau A."/>
            <person name="Kamanda Ngugi D."/>
            <person name="Goker M."/>
            <person name="Klenk H.P."/>
            <person name="Bajic V."/>
            <person name="Stingl U."/>
        </authorList>
    </citation>
    <scope>NUCLEOTIDE SEQUENCE [LARGE SCALE GENOMIC DNA]</scope>
    <source>
        <strain evidence="4">SCGC-AAA259D14</strain>
    </source>
</reference>
<dbReference type="InterPro" id="IPR026870">
    <property type="entry name" value="Zinc_ribbon_dom"/>
</dbReference>
<proteinExistence type="predicted"/>
<evidence type="ECO:0000313" key="5">
    <source>
        <dbReference type="Proteomes" id="UP000070589"/>
    </source>
</evidence>
<dbReference type="Gene3D" id="2.60.40.1240">
    <property type="match status" value="1"/>
</dbReference>
<accession>A0A133U4G2</accession>
<keyword evidence="1" id="KW-0732">Signal</keyword>
<dbReference type="Pfam" id="PF13240">
    <property type="entry name" value="Zn_Ribbon_1"/>
    <property type="match status" value="1"/>
</dbReference>
<dbReference type="Proteomes" id="UP000070589">
    <property type="component" value="Unassembled WGS sequence"/>
</dbReference>
<sequence>MSEETRYCQNCGEEIDAEADFCPECGSRVLSSVEPKTETEPTSSPWKKVVALAVIIVAVVAGMYMFLPEKGGKEDFHKLGEKVVQNGIQAKVVGVKTVKTVDERKAERGSLYFLVHAKATNIGETRKLLPSVDVTYKGEQLASSYVLAFDEFSSGTRTYQTYDDEEVYPGVGSEGWVVAGLIPKNFDRKDVVVWLTSGYGPKREVTTSLQVTGEFLASFLMLPISIQEWK</sequence>
<name>A0A133U4G2_9EURY</name>
<comment type="caution">
    <text evidence="4">The sequence shown here is derived from an EMBL/GenBank/DDBJ whole genome shotgun (WGS) entry which is preliminary data.</text>
</comment>
<dbReference type="EMBL" id="LHXL01000059">
    <property type="protein sequence ID" value="KXA89056.1"/>
    <property type="molecule type" value="Genomic_DNA"/>
</dbReference>